<organism evidence="5 6">
    <name type="scientific">Symbiodinium microadriaticum</name>
    <name type="common">Dinoflagellate</name>
    <name type="synonym">Zooxanthella microadriatica</name>
    <dbReference type="NCBI Taxonomy" id="2951"/>
    <lineage>
        <taxon>Eukaryota</taxon>
        <taxon>Sar</taxon>
        <taxon>Alveolata</taxon>
        <taxon>Dinophyceae</taxon>
        <taxon>Suessiales</taxon>
        <taxon>Symbiodiniaceae</taxon>
        <taxon>Symbiodinium</taxon>
    </lineage>
</organism>
<feature type="region of interest" description="Disordered" evidence="3">
    <location>
        <begin position="87"/>
        <end position="111"/>
    </location>
</feature>
<comment type="caution">
    <text evidence="5">The sequence shown here is derived from an EMBL/GenBank/DDBJ whole genome shotgun (WGS) entry which is preliminary data.</text>
</comment>
<accession>A0A1Q9DSZ4</accession>
<dbReference type="Gene3D" id="3.30.1330.40">
    <property type="entry name" value="RutC-like"/>
    <property type="match status" value="1"/>
</dbReference>
<keyword evidence="6" id="KW-1185">Reference proteome</keyword>
<feature type="region of interest" description="Disordered" evidence="3">
    <location>
        <begin position="1"/>
        <end position="26"/>
    </location>
</feature>
<dbReference type="EMBL" id="LSRX01000402">
    <property type="protein sequence ID" value="OLP98293.1"/>
    <property type="molecule type" value="Genomic_DNA"/>
</dbReference>
<dbReference type="InterPro" id="IPR019897">
    <property type="entry name" value="RidA_CS"/>
</dbReference>
<dbReference type="InterPro" id="IPR014720">
    <property type="entry name" value="dsRBD_dom"/>
</dbReference>
<evidence type="ECO:0000256" key="3">
    <source>
        <dbReference type="SAM" id="MobiDB-lite"/>
    </source>
</evidence>
<evidence type="ECO:0000313" key="5">
    <source>
        <dbReference type="EMBL" id="OLP98293.1"/>
    </source>
</evidence>
<feature type="domain" description="DRBM" evidence="4">
    <location>
        <begin position="207"/>
        <end position="285"/>
    </location>
</feature>
<dbReference type="Gene3D" id="3.30.160.20">
    <property type="match status" value="2"/>
</dbReference>
<evidence type="ECO:0000256" key="2">
    <source>
        <dbReference type="PROSITE-ProRule" id="PRU00266"/>
    </source>
</evidence>
<evidence type="ECO:0000256" key="1">
    <source>
        <dbReference type="ARBA" id="ARBA00010552"/>
    </source>
</evidence>
<dbReference type="SMART" id="SM00358">
    <property type="entry name" value="DSRM"/>
    <property type="match status" value="2"/>
</dbReference>
<name>A0A1Q9DSZ4_SYMMI</name>
<dbReference type="PROSITE" id="PS01094">
    <property type="entry name" value="UPF0076"/>
    <property type="match status" value="1"/>
</dbReference>
<dbReference type="OrthoDB" id="429923at2759"/>
<comment type="similarity">
    <text evidence="1">Belongs to the RutC family.</text>
</comment>
<sequence>MKRQQPGHMVGKMHVTPARSSGRVPARAARVDEVPVWEAFEDLAGQLHGALLDLSLPTVDLLNLWGRALAERSRWQQLDAEGLLEWPDSPGGRAEAWSQPQGDGYGRQPHSEQKNWKGLLQQAYQQTHRKVIPKDEISYVVEAVESQFRATVQAPGLSSPFQGELSINKKQAEHAAARAAIYADFPKYAEVPEKVQKATEPAENAMSAKMKLHEMVQLLTGRSVVKEEIEYEVQELQVPGQRGTQYVATVRLASLDDDSYEGEPASNKKQAEHLAAQAAVAAMAERVQPLEQERREAKRRKTMEARRGAKKPFRAAGHPGPPAAFERMAYGRVPAADEVKQGCDTSSKLVAEAFIYHHFDDDNDDYNDDSCHQGPETTKILSNLQQLLQAADSSMGQVTLCSVSLVNISRDFTAFNTARGARLTSAKCQESAGAKAYAAFFKASATRPSPPPARVAVQVSALAGTASVEIQCNAALKDRQRPTIVVPCATLGC</sequence>
<dbReference type="PROSITE" id="PS50137">
    <property type="entry name" value="DS_RBD"/>
    <property type="match status" value="1"/>
</dbReference>
<evidence type="ECO:0000259" key="4">
    <source>
        <dbReference type="PROSITE" id="PS50137"/>
    </source>
</evidence>
<protein>
    <recommendedName>
        <fullName evidence="4">DRBM domain-containing protein</fullName>
    </recommendedName>
</protein>
<dbReference type="Proteomes" id="UP000186817">
    <property type="component" value="Unassembled WGS sequence"/>
</dbReference>
<dbReference type="CDD" id="cd00448">
    <property type="entry name" value="YjgF_YER057c_UK114_family"/>
    <property type="match status" value="1"/>
</dbReference>
<dbReference type="GO" id="GO:0003723">
    <property type="term" value="F:RNA binding"/>
    <property type="evidence" value="ECO:0007669"/>
    <property type="project" value="UniProtKB-UniRule"/>
</dbReference>
<dbReference type="InterPro" id="IPR006175">
    <property type="entry name" value="YjgF/YER057c/UK114"/>
</dbReference>
<feature type="region of interest" description="Disordered" evidence="3">
    <location>
        <begin position="299"/>
        <end position="321"/>
    </location>
</feature>
<dbReference type="AlphaFoldDB" id="A0A1Q9DSZ4"/>
<dbReference type="InterPro" id="IPR035959">
    <property type="entry name" value="RutC-like_sf"/>
</dbReference>
<keyword evidence="2" id="KW-0694">RNA-binding</keyword>
<reference evidence="5 6" key="1">
    <citation type="submission" date="2016-02" db="EMBL/GenBank/DDBJ databases">
        <title>Genome analysis of coral dinoflagellate symbionts highlights evolutionary adaptations to a symbiotic lifestyle.</title>
        <authorList>
            <person name="Aranda M."/>
            <person name="Li Y."/>
            <person name="Liew Y.J."/>
            <person name="Baumgarten S."/>
            <person name="Simakov O."/>
            <person name="Wilson M."/>
            <person name="Piel J."/>
            <person name="Ashoor H."/>
            <person name="Bougouffa S."/>
            <person name="Bajic V.B."/>
            <person name="Ryu T."/>
            <person name="Ravasi T."/>
            <person name="Bayer T."/>
            <person name="Micklem G."/>
            <person name="Kim H."/>
            <person name="Bhak J."/>
            <person name="Lajeunesse T.C."/>
            <person name="Voolstra C.R."/>
        </authorList>
    </citation>
    <scope>NUCLEOTIDE SEQUENCE [LARGE SCALE GENOMIC DNA]</scope>
    <source>
        <strain evidence="5 6">CCMP2467</strain>
    </source>
</reference>
<dbReference type="Pfam" id="PF00035">
    <property type="entry name" value="dsrm"/>
    <property type="match status" value="2"/>
</dbReference>
<dbReference type="SUPFAM" id="SSF54768">
    <property type="entry name" value="dsRNA-binding domain-like"/>
    <property type="match status" value="2"/>
</dbReference>
<dbReference type="SUPFAM" id="SSF55298">
    <property type="entry name" value="YjgF-like"/>
    <property type="match status" value="1"/>
</dbReference>
<proteinExistence type="inferred from homology"/>
<gene>
    <name evidence="5" type="ORF">AK812_SmicGene19262</name>
</gene>
<dbReference type="Pfam" id="PF01042">
    <property type="entry name" value="Ribonuc_L-PSP"/>
    <property type="match status" value="1"/>
</dbReference>
<evidence type="ECO:0000313" key="6">
    <source>
        <dbReference type="Proteomes" id="UP000186817"/>
    </source>
</evidence>